<organism evidence="9 10">
    <name type="scientific">Geotrichum candidum</name>
    <name type="common">Oospora lactis</name>
    <name type="synonym">Dipodascus geotrichum</name>
    <dbReference type="NCBI Taxonomy" id="1173061"/>
    <lineage>
        <taxon>Eukaryota</taxon>
        <taxon>Fungi</taxon>
        <taxon>Dikarya</taxon>
        <taxon>Ascomycota</taxon>
        <taxon>Saccharomycotina</taxon>
        <taxon>Dipodascomycetes</taxon>
        <taxon>Dipodascales</taxon>
        <taxon>Dipodascaceae</taxon>
        <taxon>Geotrichum</taxon>
    </lineage>
</organism>
<dbReference type="InterPro" id="IPR007242">
    <property type="entry name" value="Atg12"/>
</dbReference>
<dbReference type="GO" id="GO:0000421">
    <property type="term" value="C:autophagosome membrane"/>
    <property type="evidence" value="ECO:0007669"/>
    <property type="project" value="TreeGrafter"/>
</dbReference>
<dbReference type="InterPro" id="IPR029071">
    <property type="entry name" value="Ubiquitin-like_domsf"/>
</dbReference>
<evidence type="ECO:0000256" key="3">
    <source>
        <dbReference type="ARBA" id="ARBA00011288"/>
    </source>
</evidence>
<dbReference type="STRING" id="1173061.A0A0J9X4W1"/>
<proteinExistence type="inferred from homology"/>
<dbReference type="GO" id="GO:0019776">
    <property type="term" value="F:Atg8-family ligase activity"/>
    <property type="evidence" value="ECO:0007669"/>
    <property type="project" value="TreeGrafter"/>
</dbReference>
<keyword evidence="10" id="KW-1185">Reference proteome</keyword>
<name>A0A0J9X4W1_GEOCN</name>
<dbReference type="Gene3D" id="3.10.20.90">
    <property type="entry name" value="Phosphatidylinositol 3-kinase Catalytic Subunit, Chain A, domain 1"/>
    <property type="match status" value="1"/>
</dbReference>
<evidence type="ECO:0000256" key="7">
    <source>
        <dbReference type="ARBA" id="ARBA00023006"/>
    </source>
</evidence>
<keyword evidence="6 8" id="KW-0833">Ubl conjugation pathway</keyword>
<dbReference type="GO" id="GO:0000422">
    <property type="term" value="P:autophagy of mitochondrion"/>
    <property type="evidence" value="ECO:0007669"/>
    <property type="project" value="TreeGrafter"/>
</dbReference>
<evidence type="ECO:0000313" key="9">
    <source>
        <dbReference type="EMBL" id="CDO52473.1"/>
    </source>
</evidence>
<sequence length="138" mass="15086">MTDSPNAIPEETVKEPLLTMAASTVLMTLPTSATTVLKSYVPTTALAAPENKITIKLKAIGSTPSLKQSVYKISGNQEFQVLVRFLRKQLKCKPQDSIFCYINSNFAPGLDDLLGNLYQNFAIDGNLQVSYCYTVAFG</sequence>
<keyword evidence="8" id="KW-0472">Membrane</keyword>
<dbReference type="GO" id="GO:0000045">
    <property type="term" value="P:autophagosome assembly"/>
    <property type="evidence" value="ECO:0007669"/>
    <property type="project" value="InterPro"/>
</dbReference>
<evidence type="ECO:0000256" key="2">
    <source>
        <dbReference type="ARBA" id="ARBA00007778"/>
    </source>
</evidence>
<evidence type="ECO:0000313" key="10">
    <source>
        <dbReference type="Proteomes" id="UP000242525"/>
    </source>
</evidence>
<comment type="similarity">
    <text evidence="2 8">Belongs to the ATG12 family.</text>
</comment>
<dbReference type="SUPFAM" id="SSF54236">
    <property type="entry name" value="Ubiquitin-like"/>
    <property type="match status" value="1"/>
</dbReference>
<dbReference type="AlphaFoldDB" id="A0A0J9X4W1"/>
<dbReference type="GO" id="GO:0015031">
    <property type="term" value="P:protein transport"/>
    <property type="evidence" value="ECO:0007669"/>
    <property type="project" value="UniProtKB-KW"/>
</dbReference>
<keyword evidence="8" id="KW-0653">Protein transport</keyword>
<dbReference type="Proteomes" id="UP000242525">
    <property type="component" value="Unassembled WGS sequence"/>
</dbReference>
<keyword evidence="5 8" id="KW-1017">Isopeptide bond</keyword>
<evidence type="ECO:0000256" key="6">
    <source>
        <dbReference type="ARBA" id="ARBA00022786"/>
    </source>
</evidence>
<accession>A0A0J9X4W1</accession>
<dbReference type="CDD" id="cd01612">
    <property type="entry name" value="Ubl_ATG12"/>
    <property type="match status" value="1"/>
</dbReference>
<dbReference type="FunFam" id="3.10.20.90:FF:000150">
    <property type="entry name" value="Ubiquitin-like protein ATG12"/>
    <property type="match status" value="1"/>
</dbReference>
<evidence type="ECO:0000256" key="1">
    <source>
        <dbReference type="ARBA" id="ARBA00004623"/>
    </source>
</evidence>
<dbReference type="GO" id="GO:0034727">
    <property type="term" value="P:piecemeal microautophagy of the nucleus"/>
    <property type="evidence" value="ECO:0007669"/>
    <property type="project" value="TreeGrafter"/>
</dbReference>
<protein>
    <recommendedName>
        <fullName evidence="4 8">Ubiquitin-like protein ATG12</fullName>
    </recommendedName>
</protein>
<dbReference type="OrthoDB" id="10003551at2759"/>
<dbReference type="EMBL" id="CCBN010000003">
    <property type="protein sequence ID" value="CDO52473.1"/>
    <property type="molecule type" value="Genomic_DNA"/>
</dbReference>
<evidence type="ECO:0000256" key="8">
    <source>
        <dbReference type="RuleBase" id="RU361201"/>
    </source>
</evidence>
<reference evidence="9" key="1">
    <citation type="submission" date="2014-03" db="EMBL/GenBank/DDBJ databases">
        <authorList>
            <person name="Casaregola S."/>
        </authorList>
    </citation>
    <scope>NUCLEOTIDE SEQUENCE [LARGE SCALE GENOMIC DNA]</scope>
    <source>
        <strain evidence="9">CLIB 918</strain>
    </source>
</reference>
<dbReference type="GO" id="GO:0034274">
    <property type="term" value="C:Atg12-Atg5-Atg16 complex"/>
    <property type="evidence" value="ECO:0007669"/>
    <property type="project" value="TreeGrafter"/>
</dbReference>
<dbReference type="GO" id="GO:0061723">
    <property type="term" value="P:glycophagy"/>
    <property type="evidence" value="ECO:0007669"/>
    <property type="project" value="TreeGrafter"/>
</dbReference>
<comment type="subunit">
    <text evidence="3 8">Forms a conjugate with ATG5.</text>
</comment>
<evidence type="ECO:0000256" key="4">
    <source>
        <dbReference type="ARBA" id="ARBA00015875"/>
    </source>
</evidence>
<dbReference type="Pfam" id="PF04110">
    <property type="entry name" value="APG12"/>
    <property type="match status" value="1"/>
</dbReference>
<evidence type="ECO:0000256" key="5">
    <source>
        <dbReference type="ARBA" id="ARBA00022499"/>
    </source>
</evidence>
<dbReference type="PANTHER" id="PTHR13385:SF0">
    <property type="entry name" value="UBIQUITIN-LIKE PROTEIN ATG12"/>
    <property type="match status" value="1"/>
</dbReference>
<comment type="subcellular location">
    <subcellularLocation>
        <location evidence="1 8">Preautophagosomal structure membrane</location>
        <topology evidence="1 8">Peripheral membrane protein</topology>
    </subcellularLocation>
</comment>
<keyword evidence="8" id="KW-0813">Transport</keyword>
<comment type="function">
    <text evidence="8">Ubiquitin-like protein involved in cytoplasm to vacuole transport (Cvt), autophagy vesicles formation, mitophagy, and nucleophagy.</text>
</comment>
<dbReference type="GO" id="GO:0097352">
    <property type="term" value="P:autophagosome maturation"/>
    <property type="evidence" value="ECO:0007669"/>
    <property type="project" value="TreeGrafter"/>
</dbReference>
<gene>
    <name evidence="9" type="ORF">BN980_GECA03s02540g</name>
</gene>
<keyword evidence="7 8" id="KW-0072">Autophagy</keyword>
<dbReference type="PANTHER" id="PTHR13385">
    <property type="entry name" value="AUTOPHAGY PROTEIN 12"/>
    <property type="match status" value="1"/>
</dbReference>
<comment type="caution">
    <text evidence="9">The sequence shown here is derived from an EMBL/GenBank/DDBJ whole genome shotgun (WGS) entry which is preliminary data.</text>
</comment>
<dbReference type="GO" id="GO:0034045">
    <property type="term" value="C:phagophore assembly site membrane"/>
    <property type="evidence" value="ECO:0007669"/>
    <property type="project" value="UniProtKB-SubCell"/>
</dbReference>